<dbReference type="AlphaFoldDB" id="A0A161YI42"/>
<evidence type="ECO:0000313" key="3">
    <source>
        <dbReference type="Proteomes" id="UP000077755"/>
    </source>
</evidence>
<protein>
    <submittedName>
        <fullName evidence="2">Uncharacterized protein</fullName>
    </submittedName>
</protein>
<name>A0A161YI42_DAUCS</name>
<dbReference type="Gramene" id="KZM92869">
    <property type="protein sequence ID" value="KZM92869"/>
    <property type="gene ID" value="DCAR_016114"/>
</dbReference>
<dbReference type="EMBL" id="CP093347">
    <property type="protein sequence ID" value="WOG99108.1"/>
    <property type="molecule type" value="Genomic_DNA"/>
</dbReference>
<dbReference type="Proteomes" id="UP000077755">
    <property type="component" value="Chromosome 5"/>
</dbReference>
<organism evidence="2 3">
    <name type="scientific">Daucus carota subsp. sativus</name>
    <name type="common">Carrot</name>
    <dbReference type="NCBI Taxonomy" id="79200"/>
    <lineage>
        <taxon>Eukaryota</taxon>
        <taxon>Viridiplantae</taxon>
        <taxon>Streptophyta</taxon>
        <taxon>Embryophyta</taxon>
        <taxon>Tracheophyta</taxon>
        <taxon>Spermatophyta</taxon>
        <taxon>Magnoliopsida</taxon>
        <taxon>eudicotyledons</taxon>
        <taxon>Gunneridae</taxon>
        <taxon>Pentapetalae</taxon>
        <taxon>asterids</taxon>
        <taxon>campanulids</taxon>
        <taxon>Apiales</taxon>
        <taxon>Apiaceae</taxon>
        <taxon>Apioideae</taxon>
        <taxon>Scandiceae</taxon>
        <taxon>Daucinae</taxon>
        <taxon>Daucus</taxon>
        <taxon>Daucus sect. Daucus</taxon>
    </lineage>
</organism>
<feature type="compositionally biased region" description="Polar residues" evidence="1">
    <location>
        <begin position="133"/>
        <end position="146"/>
    </location>
</feature>
<keyword evidence="3" id="KW-1185">Reference proteome</keyword>
<reference evidence="2" key="2">
    <citation type="submission" date="2022-03" db="EMBL/GenBank/DDBJ databases">
        <title>Draft title - Genomic analysis of global carrot germplasm unveils the trajectory of domestication and the origin of high carotenoid orange carrot.</title>
        <authorList>
            <person name="Iorizzo M."/>
            <person name="Ellison S."/>
            <person name="Senalik D."/>
            <person name="Macko-Podgorni A."/>
            <person name="Grzebelus D."/>
            <person name="Bostan H."/>
            <person name="Rolling W."/>
            <person name="Curaba J."/>
            <person name="Simon P."/>
        </authorList>
    </citation>
    <scope>NUCLEOTIDE SEQUENCE</scope>
    <source>
        <tissue evidence="2">Leaf</tissue>
    </source>
</reference>
<evidence type="ECO:0000313" key="2">
    <source>
        <dbReference type="EMBL" id="WOG99108.1"/>
    </source>
</evidence>
<accession>A0A161YI42</accession>
<gene>
    <name evidence="2" type="ORF">DCAR_0518456</name>
</gene>
<feature type="region of interest" description="Disordered" evidence="1">
    <location>
        <begin position="109"/>
        <end position="146"/>
    </location>
</feature>
<proteinExistence type="predicted"/>
<evidence type="ECO:0000256" key="1">
    <source>
        <dbReference type="SAM" id="MobiDB-lite"/>
    </source>
</evidence>
<sequence>MILRNSASTLFCGQNPATSPSLLSFFSFVHPFLLSSLSPPSQLSILVSPSLQFSPPLSLATVSPPLKVVTFRFSELHTQTIPVNAFYTAPNKKLSSPFFLRRHYNSSETTSAAGHRSRGDVSLLRPPPVVNTLRPQLTSPLQSIRN</sequence>
<reference evidence="2" key="1">
    <citation type="journal article" date="2016" name="Nat. Genet.">
        <title>A high-quality carrot genome assembly provides new insights into carotenoid accumulation and asterid genome evolution.</title>
        <authorList>
            <person name="Iorizzo M."/>
            <person name="Ellison S."/>
            <person name="Senalik D."/>
            <person name="Zeng P."/>
            <person name="Satapoomin P."/>
            <person name="Huang J."/>
            <person name="Bowman M."/>
            <person name="Iovene M."/>
            <person name="Sanseverino W."/>
            <person name="Cavagnaro P."/>
            <person name="Yildiz M."/>
            <person name="Macko-Podgorni A."/>
            <person name="Moranska E."/>
            <person name="Grzebelus E."/>
            <person name="Grzebelus D."/>
            <person name="Ashrafi H."/>
            <person name="Zheng Z."/>
            <person name="Cheng S."/>
            <person name="Spooner D."/>
            <person name="Van Deynze A."/>
            <person name="Simon P."/>
        </authorList>
    </citation>
    <scope>NUCLEOTIDE SEQUENCE</scope>
    <source>
        <tissue evidence="2">Leaf</tissue>
    </source>
</reference>